<comment type="caution">
    <text evidence="1">The sequence shown here is derived from an EMBL/GenBank/DDBJ whole genome shotgun (WGS) entry which is preliminary data.</text>
</comment>
<dbReference type="AlphaFoldDB" id="A0A7J7ZXU8"/>
<sequence length="135" mass="14714">MDLGSYRSTHAISHLPKTGTTECSVGQNPCVLMCQLCSSLIFIWLDTHSRGCHLPGLFYSIRITISWGQGKGDTVSPLLVAERDFSHPVASCPTPHCCPQGLGVGWPLGQRVRLLSHQREATTLALCTLCRLTLP</sequence>
<dbReference type="EMBL" id="JABWUV010000002">
    <property type="protein sequence ID" value="KAF6378879.1"/>
    <property type="molecule type" value="Genomic_DNA"/>
</dbReference>
<dbReference type="Proteomes" id="UP000527355">
    <property type="component" value="Unassembled WGS sequence"/>
</dbReference>
<organism evidence="1 2">
    <name type="scientific">Myotis myotis</name>
    <name type="common">Greater mouse-eared bat</name>
    <name type="synonym">Vespertilio myotis</name>
    <dbReference type="NCBI Taxonomy" id="51298"/>
    <lineage>
        <taxon>Eukaryota</taxon>
        <taxon>Metazoa</taxon>
        <taxon>Chordata</taxon>
        <taxon>Craniata</taxon>
        <taxon>Vertebrata</taxon>
        <taxon>Euteleostomi</taxon>
        <taxon>Mammalia</taxon>
        <taxon>Eutheria</taxon>
        <taxon>Laurasiatheria</taxon>
        <taxon>Chiroptera</taxon>
        <taxon>Yangochiroptera</taxon>
        <taxon>Vespertilionidae</taxon>
        <taxon>Myotis</taxon>
    </lineage>
</organism>
<gene>
    <name evidence="1" type="ORF">mMyoMyo1_009768</name>
</gene>
<proteinExistence type="predicted"/>
<reference evidence="1 2" key="1">
    <citation type="journal article" date="2020" name="Nature">
        <title>Six reference-quality genomes reveal evolution of bat adaptations.</title>
        <authorList>
            <person name="Jebb D."/>
            <person name="Huang Z."/>
            <person name="Pippel M."/>
            <person name="Hughes G.M."/>
            <person name="Lavrichenko K."/>
            <person name="Devanna P."/>
            <person name="Winkler S."/>
            <person name="Jermiin L.S."/>
            <person name="Skirmuntt E.C."/>
            <person name="Katzourakis A."/>
            <person name="Burkitt-Gray L."/>
            <person name="Ray D.A."/>
            <person name="Sullivan K.A.M."/>
            <person name="Roscito J.G."/>
            <person name="Kirilenko B.M."/>
            <person name="Davalos L.M."/>
            <person name="Corthals A.P."/>
            <person name="Power M.L."/>
            <person name="Jones G."/>
            <person name="Ransome R.D."/>
            <person name="Dechmann D.K.N."/>
            <person name="Locatelli A.G."/>
            <person name="Puechmaille S.J."/>
            <person name="Fedrigo O."/>
            <person name="Jarvis E.D."/>
            <person name="Hiller M."/>
            <person name="Vernes S.C."/>
            <person name="Myers E.W."/>
            <person name="Teeling E.C."/>
        </authorList>
    </citation>
    <scope>NUCLEOTIDE SEQUENCE [LARGE SCALE GENOMIC DNA]</scope>
    <source>
        <strain evidence="1">MMyoMyo1</strain>
        <tissue evidence="1">Flight muscle</tissue>
    </source>
</reference>
<name>A0A7J7ZXU8_MYOMY</name>
<evidence type="ECO:0000313" key="1">
    <source>
        <dbReference type="EMBL" id="KAF6378879.1"/>
    </source>
</evidence>
<keyword evidence="2" id="KW-1185">Reference proteome</keyword>
<evidence type="ECO:0000313" key="2">
    <source>
        <dbReference type="Proteomes" id="UP000527355"/>
    </source>
</evidence>
<accession>A0A7J7ZXU8</accession>
<protein>
    <submittedName>
        <fullName evidence="1">Uncharacterized protein</fullName>
    </submittedName>
</protein>